<dbReference type="AlphaFoldDB" id="D3PCY4"/>
<feature type="transmembrane region" description="Helical" evidence="8">
    <location>
        <begin position="207"/>
        <end position="227"/>
    </location>
</feature>
<dbReference type="OrthoDB" id="9815691at2"/>
<evidence type="ECO:0000256" key="7">
    <source>
        <dbReference type="ARBA" id="ARBA00023136"/>
    </source>
</evidence>
<name>D3PCY4_DEFDS</name>
<dbReference type="GO" id="GO:0009103">
    <property type="term" value="P:lipopolysaccharide biosynthetic process"/>
    <property type="evidence" value="ECO:0007669"/>
    <property type="project" value="TreeGrafter"/>
</dbReference>
<feature type="transmembrane region" description="Helical" evidence="8">
    <location>
        <begin position="335"/>
        <end position="358"/>
    </location>
</feature>
<dbReference type="InterPro" id="IPR050297">
    <property type="entry name" value="LipidA_mod_glycosyltrf_83"/>
</dbReference>
<keyword evidence="4" id="KW-0808">Transferase</keyword>
<dbReference type="PANTHER" id="PTHR33908:SF3">
    <property type="entry name" value="UNDECAPRENYL PHOSPHATE-ALPHA-4-AMINO-4-DEOXY-L-ARABINOSE ARABINOSYL TRANSFERASE"/>
    <property type="match status" value="1"/>
</dbReference>
<reference evidence="10 11" key="1">
    <citation type="journal article" date="2010" name="DNA Res.">
        <title>Bacterial lifestyle in a deep-sea hydrothermal vent chimney revealed by the genome sequence of the thermophilic bacterium Deferribacter desulfuricans SSM1.</title>
        <authorList>
            <person name="Takaki Y."/>
            <person name="Shimamura S."/>
            <person name="Nakagawa S."/>
            <person name="Fukuhara Y."/>
            <person name="Horikawa H."/>
            <person name="Ankai A."/>
            <person name="Harada T."/>
            <person name="Hosoyama A."/>
            <person name="Oguchi A."/>
            <person name="Fukui S."/>
            <person name="Fujita N."/>
            <person name="Takami H."/>
            <person name="Takai K."/>
        </authorList>
    </citation>
    <scope>NUCLEOTIDE SEQUENCE [LARGE SCALE GENOMIC DNA]</scope>
    <source>
        <strain evidence="11">DSM 14783 / JCM 11476 / NBRC 101012 / SSM1</strain>
    </source>
</reference>
<evidence type="ECO:0000313" key="10">
    <source>
        <dbReference type="EMBL" id="BAI80457.1"/>
    </source>
</evidence>
<feature type="transmembrane region" description="Helical" evidence="8">
    <location>
        <begin position="81"/>
        <end position="102"/>
    </location>
</feature>
<dbReference type="GO" id="GO:0010041">
    <property type="term" value="P:response to iron(III) ion"/>
    <property type="evidence" value="ECO:0007669"/>
    <property type="project" value="TreeGrafter"/>
</dbReference>
<feature type="transmembrane region" description="Helical" evidence="8">
    <location>
        <begin position="364"/>
        <end position="384"/>
    </location>
</feature>
<dbReference type="eggNOG" id="COG1807">
    <property type="taxonomic scope" value="Bacteria"/>
</dbReference>
<protein>
    <recommendedName>
        <fullName evidence="9">Glycosyltransferase RgtA/B/C/D-like domain-containing protein</fullName>
    </recommendedName>
</protein>
<evidence type="ECO:0000256" key="3">
    <source>
        <dbReference type="ARBA" id="ARBA00022676"/>
    </source>
</evidence>
<feature type="transmembrane region" description="Helical" evidence="8">
    <location>
        <begin position="391"/>
        <end position="413"/>
    </location>
</feature>
<feature type="transmembrane region" description="Helical" evidence="8">
    <location>
        <begin position="7"/>
        <end position="25"/>
    </location>
</feature>
<organism evidence="10 11">
    <name type="scientific">Deferribacter desulfuricans (strain DSM 14783 / JCM 11476 / NBRC 101012 / SSM1)</name>
    <dbReference type="NCBI Taxonomy" id="639282"/>
    <lineage>
        <taxon>Bacteria</taxon>
        <taxon>Pseudomonadati</taxon>
        <taxon>Deferribacterota</taxon>
        <taxon>Deferribacteres</taxon>
        <taxon>Deferribacterales</taxon>
        <taxon>Deferribacteraceae</taxon>
        <taxon>Deferribacter</taxon>
    </lineage>
</organism>
<accession>D3PCY4</accession>
<dbReference type="Proteomes" id="UP000001520">
    <property type="component" value="Chromosome"/>
</dbReference>
<evidence type="ECO:0000313" key="11">
    <source>
        <dbReference type="Proteomes" id="UP000001520"/>
    </source>
</evidence>
<evidence type="ECO:0000256" key="8">
    <source>
        <dbReference type="SAM" id="Phobius"/>
    </source>
</evidence>
<evidence type="ECO:0000256" key="5">
    <source>
        <dbReference type="ARBA" id="ARBA00022692"/>
    </source>
</evidence>
<evidence type="ECO:0000256" key="1">
    <source>
        <dbReference type="ARBA" id="ARBA00004651"/>
    </source>
</evidence>
<sequence length="534" mass="63058">MTDKRKIYIFLIFYFLITVYPLKFVPLFETTEARYSEIAREMVVTGDYLEPRFNGIKHFHKPPFAYWMIATGIKIFGNNGLGARFFGVLAAVLSIFFLYKLAKLFFENEEDYYNTALIYSTNFLFIAISRITSTDIYLTMWTVIAQYFLFRQIYHQKSYVNSLFYGFALGFGFLTKGPIIFLFTILPYLFVKFIDKSHKKVFTFKEIVLAVFVFLAVSLPWYIAVIVKNSDLLNYFLKVQTVDRVVTNRFHRYKPFYFFILVFIGGFLPYTLYFIKTAKLFKTLSSKFKILIFYFLIPFIIFSIAKSKLATYILPLFPISSILAYYGYKKVDKNFYRYFIAGILILIIFGVMISGYIYPPLNDFKKTCVLYGILVLLTISPVIINLKNSKFLSSVAFTMISLTFIIYLILPVIGPEIRGYRQMGLYLNKLDPDKKLDILVYNGFIPSLSFYRDKLVVMAYGKERETQFEKDEKYKSYYLTNDNEIMQFVKERGSFFLVTRPKYIKNFEKKFFAQCKEVFQQRKYSAYLCKNLQK</sequence>
<evidence type="ECO:0000256" key="2">
    <source>
        <dbReference type="ARBA" id="ARBA00022475"/>
    </source>
</evidence>
<gene>
    <name evidence="10" type="ordered locus">DEFDS_0985</name>
</gene>
<feature type="transmembrane region" description="Helical" evidence="8">
    <location>
        <begin position="287"/>
        <end position="305"/>
    </location>
</feature>
<evidence type="ECO:0000256" key="4">
    <source>
        <dbReference type="ARBA" id="ARBA00022679"/>
    </source>
</evidence>
<dbReference type="GO" id="GO:0016763">
    <property type="term" value="F:pentosyltransferase activity"/>
    <property type="evidence" value="ECO:0007669"/>
    <property type="project" value="TreeGrafter"/>
</dbReference>
<keyword evidence="2" id="KW-1003">Cell membrane</keyword>
<keyword evidence="7 8" id="KW-0472">Membrane</keyword>
<feature type="transmembrane region" description="Helical" evidence="8">
    <location>
        <begin position="123"/>
        <end position="150"/>
    </location>
</feature>
<feature type="transmembrane region" description="Helical" evidence="8">
    <location>
        <begin position="256"/>
        <end position="275"/>
    </location>
</feature>
<dbReference type="RefSeq" id="WP_013007704.1">
    <property type="nucleotide sequence ID" value="NC_013939.1"/>
</dbReference>
<dbReference type="CAZy" id="GT83">
    <property type="family name" value="Glycosyltransferase Family 83"/>
</dbReference>
<dbReference type="EMBL" id="AP011529">
    <property type="protein sequence ID" value="BAI80457.1"/>
    <property type="molecule type" value="Genomic_DNA"/>
</dbReference>
<feature type="domain" description="Glycosyltransferase RgtA/B/C/D-like" evidence="9">
    <location>
        <begin position="60"/>
        <end position="221"/>
    </location>
</feature>
<dbReference type="HOGENOM" id="CLU_019200_0_0_0"/>
<dbReference type="Pfam" id="PF13231">
    <property type="entry name" value="PMT_2"/>
    <property type="match status" value="1"/>
</dbReference>
<feature type="transmembrane region" description="Helical" evidence="8">
    <location>
        <begin position="311"/>
        <end position="328"/>
    </location>
</feature>
<dbReference type="GO" id="GO:0005886">
    <property type="term" value="C:plasma membrane"/>
    <property type="evidence" value="ECO:0007669"/>
    <property type="project" value="UniProtKB-SubCell"/>
</dbReference>
<comment type="subcellular location">
    <subcellularLocation>
        <location evidence="1">Cell membrane</location>
        <topology evidence="1">Multi-pass membrane protein</topology>
    </subcellularLocation>
</comment>
<dbReference type="PANTHER" id="PTHR33908">
    <property type="entry name" value="MANNOSYLTRANSFERASE YKCB-RELATED"/>
    <property type="match status" value="1"/>
</dbReference>
<dbReference type="KEGG" id="ddf:DEFDS_0985"/>
<dbReference type="STRING" id="639282.DEFDS_0985"/>
<keyword evidence="11" id="KW-1185">Reference proteome</keyword>
<feature type="transmembrane region" description="Helical" evidence="8">
    <location>
        <begin position="162"/>
        <end position="186"/>
    </location>
</feature>
<dbReference type="InterPro" id="IPR038731">
    <property type="entry name" value="RgtA/B/C-like"/>
</dbReference>
<keyword evidence="3" id="KW-0328">Glycosyltransferase</keyword>
<keyword evidence="5 8" id="KW-0812">Transmembrane</keyword>
<evidence type="ECO:0000256" key="6">
    <source>
        <dbReference type="ARBA" id="ARBA00022989"/>
    </source>
</evidence>
<proteinExistence type="predicted"/>
<evidence type="ECO:0000259" key="9">
    <source>
        <dbReference type="Pfam" id="PF13231"/>
    </source>
</evidence>
<keyword evidence="6 8" id="KW-1133">Transmembrane helix</keyword>